<reference evidence="1" key="2">
    <citation type="submission" date="2021-04" db="EMBL/GenBank/DDBJ databases">
        <authorList>
            <person name="Gilroy R."/>
        </authorList>
    </citation>
    <scope>NUCLEOTIDE SEQUENCE</scope>
    <source>
        <strain evidence="1">ChiSxjej1B13-11762</strain>
    </source>
</reference>
<dbReference type="InterPro" id="IPR053717">
    <property type="entry name" value="MerB_lyase_sf"/>
</dbReference>
<dbReference type="InterPro" id="IPR004927">
    <property type="entry name" value="MerB"/>
</dbReference>
<accession>A0A9D1RBX5</accession>
<dbReference type="NCBIfam" id="NF040728">
    <property type="entry name" value="MerB_rel_SaoL"/>
    <property type="match status" value="1"/>
</dbReference>
<protein>
    <submittedName>
        <fullName evidence="1">Alkylmercury lyase family protein</fullName>
    </submittedName>
</protein>
<name>A0A9D1RBX5_9FIRM</name>
<gene>
    <name evidence="1" type="ORF">H9873_10440</name>
</gene>
<dbReference type="Pfam" id="PF03243">
    <property type="entry name" value="MerB"/>
    <property type="match status" value="1"/>
</dbReference>
<dbReference type="Gene3D" id="3.30.450.410">
    <property type="match status" value="1"/>
</dbReference>
<keyword evidence="1" id="KW-0456">Lyase</keyword>
<dbReference type="GO" id="GO:0018836">
    <property type="term" value="F:alkylmercury lyase activity"/>
    <property type="evidence" value="ECO:0007669"/>
    <property type="project" value="InterPro"/>
</dbReference>
<dbReference type="EMBL" id="DXGF01000185">
    <property type="protein sequence ID" value="HIW84722.1"/>
    <property type="molecule type" value="Genomic_DNA"/>
</dbReference>
<evidence type="ECO:0000313" key="2">
    <source>
        <dbReference type="Proteomes" id="UP000824263"/>
    </source>
</evidence>
<proteinExistence type="predicted"/>
<reference evidence="1" key="1">
    <citation type="journal article" date="2021" name="PeerJ">
        <title>Extensive microbial diversity within the chicken gut microbiome revealed by metagenomics and culture.</title>
        <authorList>
            <person name="Gilroy R."/>
            <person name="Ravi A."/>
            <person name="Getino M."/>
            <person name="Pursley I."/>
            <person name="Horton D.L."/>
            <person name="Alikhan N.F."/>
            <person name="Baker D."/>
            <person name="Gharbi K."/>
            <person name="Hall N."/>
            <person name="Watson M."/>
            <person name="Adriaenssens E.M."/>
            <person name="Foster-Nyarko E."/>
            <person name="Jarju S."/>
            <person name="Secka A."/>
            <person name="Antonio M."/>
            <person name="Oren A."/>
            <person name="Chaudhuri R.R."/>
            <person name="La Ragione R."/>
            <person name="Hildebrand F."/>
            <person name="Pallen M.J."/>
        </authorList>
    </citation>
    <scope>NUCLEOTIDE SEQUENCE</scope>
    <source>
        <strain evidence="1">ChiSxjej1B13-11762</strain>
    </source>
</reference>
<comment type="caution">
    <text evidence="1">The sequence shown here is derived from an EMBL/GenBank/DDBJ whole genome shotgun (WGS) entry which is preliminary data.</text>
</comment>
<evidence type="ECO:0000313" key="1">
    <source>
        <dbReference type="EMBL" id="HIW84722.1"/>
    </source>
</evidence>
<organism evidence="1 2">
    <name type="scientific">Candidatus Dorea gallistercoris</name>
    <dbReference type="NCBI Taxonomy" id="2838542"/>
    <lineage>
        <taxon>Bacteria</taxon>
        <taxon>Bacillati</taxon>
        <taxon>Bacillota</taxon>
        <taxon>Clostridia</taxon>
        <taxon>Lachnospirales</taxon>
        <taxon>Lachnospiraceae</taxon>
        <taxon>Dorea</taxon>
    </lineage>
</organism>
<sequence length="161" mass="18233">MTQNIHEKFNESQNALRLYIMECIIDWGRPFHLERDGQSAMDKLGISREEYEDMTACLIERDGMVIDEEKNVNFIYPVSALETGHRVVLEDGREFCAMCAIDAIGAAFTLHQNTEVYSSCAVCEEPVFVKVRDGEVESYSPETLHALTFPLGEIENWAGSC</sequence>
<dbReference type="AlphaFoldDB" id="A0A9D1RBX5"/>
<dbReference type="Proteomes" id="UP000824263">
    <property type="component" value="Unassembled WGS sequence"/>
</dbReference>
<dbReference type="SUPFAM" id="SSF160387">
    <property type="entry name" value="NosL/MerB-like"/>
    <property type="match status" value="1"/>
</dbReference>